<protein>
    <submittedName>
        <fullName evidence="1">Uncharacterized protein</fullName>
    </submittedName>
</protein>
<proteinExistence type="predicted"/>
<evidence type="ECO:0000313" key="1">
    <source>
        <dbReference type="EMBL" id="KFD47185.1"/>
    </source>
</evidence>
<accession>A0A085LQD9</accession>
<dbReference type="Proteomes" id="UP000030758">
    <property type="component" value="Unassembled WGS sequence"/>
</dbReference>
<gene>
    <name evidence="1" type="ORF">M513_11954</name>
    <name evidence="2" type="ORF">M514_11954</name>
</gene>
<evidence type="ECO:0000313" key="2">
    <source>
        <dbReference type="EMBL" id="KFD72809.1"/>
    </source>
</evidence>
<sequence length="102" mass="11376">MRKKILFQLKPSLGCGWNQFINAVKAQVSISDLLANVDGYQKRFQRGTNLSQRNPLLNMKNQSADAGFFVDFSNAFSREGTSMRSTSPCFFHSSPSKCSSSD</sequence>
<dbReference type="AlphaFoldDB" id="A0A085LQD9"/>
<keyword evidence="3" id="KW-1185">Reference proteome</keyword>
<name>A0A085LQD9_9BILA</name>
<dbReference type="EMBL" id="KL363337">
    <property type="protein sequence ID" value="KFD47185.1"/>
    <property type="molecule type" value="Genomic_DNA"/>
</dbReference>
<evidence type="ECO:0000313" key="3">
    <source>
        <dbReference type="Proteomes" id="UP000030764"/>
    </source>
</evidence>
<feature type="non-terminal residue" evidence="1">
    <location>
        <position position="102"/>
    </location>
</feature>
<reference evidence="1 3" key="1">
    <citation type="journal article" date="2014" name="Nat. Genet.">
        <title>Genome and transcriptome of the porcine whipworm Trichuris suis.</title>
        <authorList>
            <person name="Jex A.R."/>
            <person name="Nejsum P."/>
            <person name="Schwarz E.M."/>
            <person name="Hu L."/>
            <person name="Young N.D."/>
            <person name="Hall R.S."/>
            <person name="Korhonen P.K."/>
            <person name="Liao S."/>
            <person name="Thamsborg S."/>
            <person name="Xia J."/>
            <person name="Xu P."/>
            <person name="Wang S."/>
            <person name="Scheerlinck J.P."/>
            <person name="Hofmann A."/>
            <person name="Sternberg P.W."/>
            <person name="Wang J."/>
            <person name="Gasser R.B."/>
        </authorList>
    </citation>
    <scope>NUCLEOTIDE SEQUENCE [LARGE SCALE GENOMIC DNA]</scope>
    <source>
        <strain evidence="2">DCEP-RM93F</strain>
        <strain evidence="1">DCEP-RM93M</strain>
    </source>
</reference>
<organism evidence="1 3">
    <name type="scientific">Trichuris suis</name>
    <name type="common">pig whipworm</name>
    <dbReference type="NCBI Taxonomy" id="68888"/>
    <lineage>
        <taxon>Eukaryota</taxon>
        <taxon>Metazoa</taxon>
        <taxon>Ecdysozoa</taxon>
        <taxon>Nematoda</taxon>
        <taxon>Enoplea</taxon>
        <taxon>Dorylaimia</taxon>
        <taxon>Trichinellida</taxon>
        <taxon>Trichuridae</taxon>
        <taxon>Trichuris</taxon>
    </lineage>
</organism>
<dbReference type="Proteomes" id="UP000030764">
    <property type="component" value="Unassembled WGS sequence"/>
</dbReference>
<dbReference type="EMBL" id="KL367476">
    <property type="protein sequence ID" value="KFD72809.1"/>
    <property type="molecule type" value="Genomic_DNA"/>
</dbReference>